<keyword evidence="4 7" id="KW-1133">Transmembrane helix</keyword>
<feature type="transmembrane region" description="Helical" evidence="7">
    <location>
        <begin position="418"/>
        <end position="438"/>
    </location>
</feature>
<evidence type="ECO:0000259" key="8">
    <source>
        <dbReference type="Pfam" id="PF02687"/>
    </source>
</evidence>
<feature type="transmembrane region" description="Helical" evidence="7">
    <location>
        <begin position="244"/>
        <end position="266"/>
    </location>
</feature>
<dbReference type="GO" id="GO:0005886">
    <property type="term" value="C:plasma membrane"/>
    <property type="evidence" value="ECO:0007669"/>
    <property type="project" value="UniProtKB-SubCell"/>
</dbReference>
<evidence type="ECO:0000259" key="9">
    <source>
        <dbReference type="Pfam" id="PF12704"/>
    </source>
</evidence>
<comment type="subcellular location">
    <subcellularLocation>
        <location evidence="1">Cell membrane</location>
        <topology evidence="1">Multi-pass membrane protein</topology>
    </subcellularLocation>
</comment>
<dbReference type="Pfam" id="PF12704">
    <property type="entry name" value="MacB_PCD"/>
    <property type="match status" value="2"/>
</dbReference>
<evidence type="ECO:0000256" key="7">
    <source>
        <dbReference type="SAM" id="Phobius"/>
    </source>
</evidence>
<feature type="domain" description="ABC3 transporter permease C-terminal" evidence="8">
    <location>
        <begin position="252"/>
        <end position="375"/>
    </location>
</feature>
<gene>
    <name evidence="10" type="ORF">ELLFYP34_02882</name>
</gene>
<feature type="transmembrane region" description="Helical" evidence="7">
    <location>
        <begin position="647"/>
        <end position="671"/>
    </location>
</feature>
<evidence type="ECO:0000256" key="2">
    <source>
        <dbReference type="ARBA" id="ARBA00022475"/>
    </source>
</evidence>
<evidence type="ECO:0000256" key="6">
    <source>
        <dbReference type="ARBA" id="ARBA00038076"/>
    </source>
</evidence>
<keyword evidence="2" id="KW-1003">Cell membrane</keyword>
<keyword evidence="3 7" id="KW-0812">Transmembrane</keyword>
<feature type="transmembrane region" description="Helical" evidence="7">
    <location>
        <begin position="340"/>
        <end position="363"/>
    </location>
</feature>
<sequence length="782" mass="84760">MKSYLDLVSQYARVHRRKNRITVLCIAIAVCLVTAIFGMADMAIRAEVDRAIREDGNFHIAIKDLDEAAGQMISLRPDVAVSGWLTAASSAELGGRELMLQGSSEALSSEMGLTVSEGRFPQTADEALVDRQLLDALGLSIGDTVTTEAVGGPPVTFTICGTFNDFSSLKSRDRHAAFFNEAGIKQCLESRDSRTVYYLQFKNTLDIRPGIEDIQTTYGLSPGQIQENQRLLGLYGVSGDPYGYALYGIALVLFLLVLTAGTIMISSSFNISILERTQFFGLLRCLGASKKQVRRYVRRESLGFSLRGIPLGLLAGTVIIWISCAVVGHFNPAFYGNLPLFQLSPIGLAAGVIVGFLTVFLAAMSPCRKASKVSPLKAVTGNMTDNLPRVHRAAKTSRLPVDIAMGTSHAFGNRKNMVLMAASFAISIVLFLSFTVFIDFMSHAMRPLKPSTPDITVALEEDGLYLPDDLAEKLNEVPGIERVFGRKYAPLTQRDGLTISLISYEDQQFDWSEAVLVDGSIDSVRESPDTVLVSYDNRQNWKTGDTITLPTADGDKTVTVGGVLSSLPFNAEANGEILIFSEDTFDRITGGQGYTVIDLQVNEAAGDDTLDTVNALVAAAESAHSGTPGYDITVADSRQSNQEARSAFYTMSTFVYGFLFIIALITIFNIINSMNISVSSRINQYGVMRAVGMSGRQLVRMVASESAAYALVGCAAGAVLGLPLHAFLYDQMVTARWGDAWSLPWLPLAIIIGLSLATTFLSIIGPTKKIRRMDIVDVVNAE</sequence>
<feature type="transmembrane region" description="Helical" evidence="7">
    <location>
        <begin position="745"/>
        <end position="764"/>
    </location>
</feature>
<proteinExistence type="inferred from homology"/>
<keyword evidence="5 7" id="KW-0472">Membrane</keyword>
<feature type="domain" description="MacB-like periplasmic core" evidence="9">
    <location>
        <begin position="418"/>
        <end position="604"/>
    </location>
</feature>
<name>A0A6N3CSZ9_EUBLI</name>
<dbReference type="Pfam" id="PF02687">
    <property type="entry name" value="FtsX"/>
    <property type="match status" value="2"/>
</dbReference>
<feature type="domain" description="MacB-like periplasmic core" evidence="9">
    <location>
        <begin position="21"/>
        <end position="167"/>
    </location>
</feature>
<evidence type="ECO:0000256" key="1">
    <source>
        <dbReference type="ARBA" id="ARBA00004651"/>
    </source>
</evidence>
<reference evidence="10" key="1">
    <citation type="submission" date="2019-11" db="EMBL/GenBank/DDBJ databases">
        <authorList>
            <person name="Feng L."/>
        </authorList>
    </citation>
    <scope>NUCLEOTIDE SEQUENCE</scope>
    <source>
        <strain evidence="10">ElimosumLFYP34</strain>
    </source>
</reference>
<dbReference type="PANTHER" id="PTHR30572:SF4">
    <property type="entry name" value="ABC TRANSPORTER PERMEASE YTRF"/>
    <property type="match status" value="1"/>
</dbReference>
<feature type="domain" description="ABC3 transporter permease C-terminal" evidence="8">
    <location>
        <begin position="658"/>
        <end position="774"/>
    </location>
</feature>
<dbReference type="AlphaFoldDB" id="A0A6N3CSZ9"/>
<accession>A0A6N3CSZ9</accession>
<evidence type="ECO:0000256" key="3">
    <source>
        <dbReference type="ARBA" id="ARBA00022692"/>
    </source>
</evidence>
<evidence type="ECO:0000256" key="5">
    <source>
        <dbReference type="ARBA" id="ARBA00023136"/>
    </source>
</evidence>
<protein>
    <submittedName>
        <fullName evidence="10">FtsX-like permease family protein</fullName>
    </submittedName>
</protein>
<dbReference type="GO" id="GO:0022857">
    <property type="term" value="F:transmembrane transporter activity"/>
    <property type="evidence" value="ECO:0007669"/>
    <property type="project" value="TreeGrafter"/>
</dbReference>
<feature type="transmembrane region" description="Helical" evidence="7">
    <location>
        <begin position="21"/>
        <end position="40"/>
    </location>
</feature>
<dbReference type="InterPro" id="IPR025857">
    <property type="entry name" value="MacB_PCD"/>
</dbReference>
<feature type="transmembrane region" description="Helical" evidence="7">
    <location>
        <begin position="304"/>
        <end position="328"/>
    </location>
</feature>
<comment type="similarity">
    <text evidence="6">Belongs to the ABC-4 integral membrane protein family.</text>
</comment>
<feature type="transmembrane region" description="Helical" evidence="7">
    <location>
        <begin position="706"/>
        <end position="725"/>
    </location>
</feature>
<dbReference type="PANTHER" id="PTHR30572">
    <property type="entry name" value="MEMBRANE COMPONENT OF TRANSPORTER-RELATED"/>
    <property type="match status" value="1"/>
</dbReference>
<dbReference type="InterPro" id="IPR003838">
    <property type="entry name" value="ABC3_permease_C"/>
</dbReference>
<organism evidence="10">
    <name type="scientific">Eubacterium limosum</name>
    <dbReference type="NCBI Taxonomy" id="1736"/>
    <lineage>
        <taxon>Bacteria</taxon>
        <taxon>Bacillati</taxon>
        <taxon>Bacillota</taxon>
        <taxon>Clostridia</taxon>
        <taxon>Eubacteriales</taxon>
        <taxon>Eubacteriaceae</taxon>
        <taxon>Eubacterium</taxon>
    </lineage>
</organism>
<evidence type="ECO:0000256" key="4">
    <source>
        <dbReference type="ARBA" id="ARBA00022989"/>
    </source>
</evidence>
<dbReference type="EMBL" id="CACRTR010000008">
    <property type="protein sequence ID" value="VYU18258.1"/>
    <property type="molecule type" value="Genomic_DNA"/>
</dbReference>
<dbReference type="InterPro" id="IPR050250">
    <property type="entry name" value="Macrolide_Exporter_MacB"/>
</dbReference>
<evidence type="ECO:0000313" key="10">
    <source>
        <dbReference type="EMBL" id="VYU18258.1"/>
    </source>
</evidence>